<accession>A0A1H6Q5L1</accession>
<proteinExistence type="inferred from homology"/>
<dbReference type="InterPro" id="IPR005719">
    <property type="entry name" value="Dihydroorotate_DH_2"/>
</dbReference>
<evidence type="ECO:0000313" key="15">
    <source>
        <dbReference type="Proteomes" id="UP000182444"/>
    </source>
</evidence>
<comment type="subcellular location">
    <subcellularLocation>
        <location evidence="1">Membrane</location>
    </subcellularLocation>
    <subcellularLocation>
        <location evidence="11">Mitochondrion inner membrane</location>
        <topology evidence="11">Single-pass membrane protein</topology>
    </subcellularLocation>
</comment>
<evidence type="ECO:0000256" key="5">
    <source>
        <dbReference type="ARBA" id="ARBA00017599"/>
    </source>
</evidence>
<dbReference type="CDD" id="cd04738">
    <property type="entry name" value="DHOD_2_like"/>
    <property type="match status" value="1"/>
</dbReference>
<evidence type="ECO:0000256" key="2">
    <source>
        <dbReference type="ARBA" id="ARBA00005161"/>
    </source>
</evidence>
<name>A0A1H6Q5L1_YARLL</name>
<dbReference type="InterPro" id="IPR001295">
    <property type="entry name" value="Dihydroorotate_DH_CS"/>
</dbReference>
<dbReference type="AlphaFoldDB" id="A0A1H6Q5L1"/>
<evidence type="ECO:0000256" key="1">
    <source>
        <dbReference type="ARBA" id="ARBA00004370"/>
    </source>
</evidence>
<dbReference type="PROSITE" id="PS00912">
    <property type="entry name" value="DHODEHASE_2"/>
    <property type="match status" value="1"/>
</dbReference>
<sequence length="452" mass="49225">MMSARTARVLMQSGRSARLAAPLRPLHRSLHSNPKYEYTKASFTGFLKWSAIFAGATAFAFYTVDSRSAIHQYIALPILRLCTDAETSHRLGIEILANGMSPKQRQEDNEIDPNHLLEVTIFANSKRPLTLRTPIGVAAGLDKHGQAIDGLFGLGFAYVEVGSVTPEPQDGNPKPRFFRLPKDDAVINRYGFNSEGHFAVMGRLKQRLLHALGHEQPQHEDTRHSLDKNKVLAVNLGKNKTGDEVSDYTQGVTRFANLSDALVVNVSSPNTPGLRALQGEERLAKLLTAVVAERNKVQFANTYTPILVKIAPDLSESEIVSIAAAAKQSKIDGIIVSNTTIQRPEHLRSQPYLSAETGGLSGAPLKPIALKAIKTLRKNIGDEITIVGCGGISNGKDAIEFARAGATFVQVYTALAYQGPGLPVHMKQEIVKELNGKKWVDIIGADVDVKKE</sequence>
<dbReference type="GO" id="GO:0005743">
    <property type="term" value="C:mitochondrial inner membrane"/>
    <property type="evidence" value="ECO:0007669"/>
    <property type="project" value="UniProtKB-SubCell"/>
</dbReference>
<comment type="catalytic activity">
    <reaction evidence="10 11">
        <text>(S)-dihydroorotate + a quinone = orotate + a quinol</text>
        <dbReference type="Rhea" id="RHEA:30187"/>
        <dbReference type="ChEBI" id="CHEBI:24646"/>
        <dbReference type="ChEBI" id="CHEBI:30839"/>
        <dbReference type="ChEBI" id="CHEBI:30864"/>
        <dbReference type="ChEBI" id="CHEBI:132124"/>
        <dbReference type="EC" id="1.3.5.2"/>
    </reaction>
</comment>
<organism evidence="13 15">
    <name type="scientific">Yarrowia lipolytica</name>
    <name type="common">Candida lipolytica</name>
    <dbReference type="NCBI Taxonomy" id="4952"/>
    <lineage>
        <taxon>Eukaryota</taxon>
        <taxon>Fungi</taxon>
        <taxon>Dikarya</taxon>
        <taxon>Ascomycota</taxon>
        <taxon>Saccharomycotina</taxon>
        <taxon>Dipodascomycetes</taxon>
        <taxon>Dipodascales</taxon>
        <taxon>Dipodascales incertae sedis</taxon>
        <taxon>Yarrowia</taxon>
    </lineage>
</organism>
<dbReference type="VEuPathDB" id="FungiDB:YALI1_D23995g"/>
<dbReference type="InterPro" id="IPR005720">
    <property type="entry name" value="Dihydroorotate_DH_cat"/>
</dbReference>
<evidence type="ECO:0000256" key="4">
    <source>
        <dbReference type="ARBA" id="ARBA00012791"/>
    </source>
</evidence>
<dbReference type="VEuPathDB" id="FungiDB:YALI0_D18920g"/>
<keyword evidence="6 11" id="KW-0285">Flavoprotein</keyword>
<keyword evidence="9" id="KW-0472">Membrane</keyword>
<dbReference type="EC" id="1.3.5.2" evidence="4 11"/>
<evidence type="ECO:0000313" key="13">
    <source>
        <dbReference type="EMBL" id="AOW04289.1"/>
    </source>
</evidence>
<keyword evidence="8 11" id="KW-0560">Oxidoreductase</keyword>
<dbReference type="PROSITE" id="PS00911">
    <property type="entry name" value="DHODEHASE_1"/>
    <property type="match status" value="1"/>
</dbReference>
<evidence type="ECO:0000256" key="10">
    <source>
        <dbReference type="ARBA" id="ARBA00048639"/>
    </source>
</evidence>
<dbReference type="InterPro" id="IPR013785">
    <property type="entry name" value="Aldolase_TIM"/>
</dbReference>
<dbReference type="GO" id="GO:0006207">
    <property type="term" value="P:'de novo' pyrimidine nucleobase biosynthetic process"/>
    <property type="evidence" value="ECO:0007669"/>
    <property type="project" value="InterPro"/>
</dbReference>
<dbReference type="eggNOG" id="KOG1436">
    <property type="taxonomic scope" value="Eukaryota"/>
</dbReference>
<evidence type="ECO:0000313" key="16">
    <source>
        <dbReference type="Proteomes" id="UP000256601"/>
    </source>
</evidence>
<gene>
    <name evidence="14" type="ORF">B0I71DRAFT_130577</name>
    <name evidence="13" type="ORF">YALI1_D23995g</name>
</gene>
<dbReference type="OMA" id="IYGTDTR"/>
<evidence type="ECO:0000256" key="9">
    <source>
        <dbReference type="ARBA" id="ARBA00023136"/>
    </source>
</evidence>
<evidence type="ECO:0000313" key="14">
    <source>
        <dbReference type="EMBL" id="RDW26641.1"/>
    </source>
</evidence>
<evidence type="ECO:0000256" key="11">
    <source>
        <dbReference type="RuleBase" id="RU361255"/>
    </source>
</evidence>
<protein>
    <recommendedName>
        <fullName evidence="5 11">Dihydroorotate dehydrogenase (quinone), mitochondrial</fullName>
        <shortName evidence="11">DHOdehase</shortName>
        <ecNumber evidence="4 11">1.3.5.2</ecNumber>
    </recommendedName>
</protein>
<evidence type="ECO:0000256" key="8">
    <source>
        <dbReference type="ARBA" id="ARBA00023002"/>
    </source>
</evidence>
<keyword evidence="11" id="KW-0999">Mitochondrion inner membrane</keyword>
<dbReference type="Gene3D" id="3.20.20.70">
    <property type="entry name" value="Aldolase class I"/>
    <property type="match status" value="1"/>
</dbReference>
<dbReference type="RefSeq" id="XP_503008.1">
    <property type="nucleotide sequence ID" value="XM_503008.1"/>
</dbReference>
<dbReference type="KEGG" id="yli:2911144"/>
<dbReference type="InterPro" id="IPR050074">
    <property type="entry name" value="DHO_dehydrogenase"/>
</dbReference>
<reference evidence="13 15" key="1">
    <citation type="journal article" date="2016" name="PLoS ONE">
        <title>Sequence Assembly of Yarrowia lipolytica Strain W29/CLIB89 Shows Transposable Element Diversity.</title>
        <authorList>
            <person name="Magnan C."/>
            <person name="Yu J."/>
            <person name="Chang I."/>
            <person name="Jahn E."/>
            <person name="Kanomata Y."/>
            <person name="Wu J."/>
            <person name="Zeller M."/>
            <person name="Oakes M."/>
            <person name="Baldi P."/>
            <person name="Sandmeyer S."/>
        </authorList>
    </citation>
    <scope>NUCLEOTIDE SEQUENCE [LARGE SCALE GENOMIC DNA]</scope>
    <source>
        <strain evidence="13">CLIB89</strain>
        <strain evidence="15">CLIB89(W29)</strain>
    </source>
</reference>
<keyword evidence="7 11" id="KW-0288">FMN</keyword>
<dbReference type="GO" id="GO:0106430">
    <property type="term" value="F:dihydroorotate dehydrogenase (quinone) activity"/>
    <property type="evidence" value="ECO:0007669"/>
    <property type="project" value="UniProtKB-EC"/>
</dbReference>
<dbReference type="NCBIfam" id="NF003652">
    <property type="entry name" value="PRK05286.2-5"/>
    <property type="match status" value="1"/>
</dbReference>
<comment type="cofactor">
    <cofactor evidence="11">
        <name>FMN</name>
        <dbReference type="ChEBI" id="CHEBI:58210"/>
    </cofactor>
    <text evidence="11">Binds 1 FMN per subunit.</text>
</comment>
<dbReference type="Proteomes" id="UP000256601">
    <property type="component" value="Unassembled WGS sequence"/>
</dbReference>
<dbReference type="EMBL" id="KZ858976">
    <property type="protein sequence ID" value="RDW26641.1"/>
    <property type="molecule type" value="Genomic_DNA"/>
</dbReference>
<dbReference type="PANTHER" id="PTHR48109:SF4">
    <property type="entry name" value="DIHYDROOROTATE DEHYDROGENASE (QUINONE), MITOCHONDRIAL"/>
    <property type="match status" value="1"/>
</dbReference>
<keyword evidence="11" id="KW-0496">Mitochondrion</keyword>
<dbReference type="PANTHER" id="PTHR48109">
    <property type="entry name" value="DIHYDROOROTATE DEHYDROGENASE (QUINONE), MITOCHONDRIAL-RELATED"/>
    <property type="match status" value="1"/>
</dbReference>
<dbReference type="Pfam" id="PF01180">
    <property type="entry name" value="DHO_dh"/>
    <property type="match status" value="1"/>
</dbReference>
<dbReference type="GeneID" id="2911144"/>
<evidence type="ECO:0000256" key="7">
    <source>
        <dbReference type="ARBA" id="ARBA00022643"/>
    </source>
</evidence>
<evidence type="ECO:0000256" key="6">
    <source>
        <dbReference type="ARBA" id="ARBA00022630"/>
    </source>
</evidence>
<evidence type="ECO:0000256" key="3">
    <source>
        <dbReference type="ARBA" id="ARBA00005359"/>
    </source>
</evidence>
<dbReference type="UniPathway" id="UPA00070">
    <property type="reaction ID" value="UER00946"/>
</dbReference>
<feature type="domain" description="Dihydroorotate dehydrogenase catalytic" evidence="12">
    <location>
        <begin position="129"/>
        <end position="434"/>
    </location>
</feature>
<dbReference type="EMBL" id="CP017556">
    <property type="protein sequence ID" value="AOW04289.1"/>
    <property type="molecule type" value="Genomic_DNA"/>
</dbReference>
<dbReference type="GO" id="GO:0044205">
    <property type="term" value="P:'de novo' UMP biosynthetic process"/>
    <property type="evidence" value="ECO:0007669"/>
    <property type="project" value="UniProtKB-UniPathway"/>
</dbReference>
<comment type="similarity">
    <text evidence="3 11">Belongs to the dihydroorotate dehydrogenase family. Type 2 subfamily.</text>
</comment>
<dbReference type="Proteomes" id="UP000182444">
    <property type="component" value="Chromosome 1D"/>
</dbReference>
<reference evidence="14 16" key="2">
    <citation type="submission" date="2018-07" db="EMBL/GenBank/DDBJ databases">
        <title>Draft Genome Assemblies for Five Robust Yarrowia lipolytica Strains Exhibiting High Lipid Production and Pentose Sugar Utilization and Sugar Alcohol Secretion from Undetoxified Lignocellulosic Biomass Hydrolysates.</title>
        <authorList>
            <consortium name="DOE Joint Genome Institute"/>
            <person name="Walker C."/>
            <person name="Ryu S."/>
            <person name="Na H."/>
            <person name="Zane M."/>
            <person name="LaButti K."/>
            <person name="Lipzen A."/>
            <person name="Haridas S."/>
            <person name="Barry K."/>
            <person name="Grigoriev I.V."/>
            <person name="Quarterman J."/>
            <person name="Slininger P."/>
            <person name="Dien B."/>
            <person name="Trinh C.T."/>
        </authorList>
    </citation>
    <scope>NUCLEOTIDE SEQUENCE [LARGE SCALE GENOMIC DNA]</scope>
    <source>
        <strain evidence="14 16">YB392</strain>
    </source>
</reference>
<evidence type="ECO:0000259" key="12">
    <source>
        <dbReference type="Pfam" id="PF01180"/>
    </source>
</evidence>
<comment type="pathway">
    <text evidence="2 11">Pyrimidine metabolism; UMP biosynthesis via de novo pathway; orotate from (S)-dihydroorotate (quinone route): step 1/1.</text>
</comment>
<dbReference type="SUPFAM" id="SSF51395">
    <property type="entry name" value="FMN-linked oxidoreductases"/>
    <property type="match status" value="1"/>
</dbReference>
<dbReference type="OrthoDB" id="14784at2759"/>
<dbReference type="NCBIfam" id="TIGR01036">
    <property type="entry name" value="pyrD_sub2"/>
    <property type="match status" value="1"/>
</dbReference>